<evidence type="ECO:0000313" key="3">
    <source>
        <dbReference type="EMBL" id="RTI48534.1"/>
    </source>
</evidence>
<dbReference type="GO" id="GO:0003678">
    <property type="term" value="F:DNA helicase activity"/>
    <property type="evidence" value="ECO:0007669"/>
    <property type="project" value="TreeGrafter"/>
</dbReference>
<name>A0AAX1Z4R4_CAMJU</name>
<gene>
    <name evidence="3" type="ORF">C3I27_03710</name>
</gene>
<sequence>MISKQEIKHILETISFKQSVPPFLKSIYSDNINVKGFNLYDEQLDLVEEVFNNIMGSNLGCAVVELPTGYGKSLIAMSVMILMYHFNMIKQSQASFVVCNKKLLQTQYHDSFKFLLLMKGKDNYLCPARSNHITASVAPCTDPNYDCSYKDSCTYMCTKTAMDTLPIAVINYAWYLTYLHKENYWRFNGLQVFDECHLMPSMLMEKLNVNRLELAEQLRAILIMLGRASASTLPEIVARAESYETIANVVEKEVKECVDILRARASSVGMLDESEEQLHDWASTISTNIDMFRFLSKKSGGTLRYDRIGDKLLINPLSGVYNAILSKSSYSLFMSSTIEEKYYLESILKDAGMNEKGEKRTVTYIKRPSLFDRDKRLINVIRGFRVSSRFLQSEENIKALVNLSHTIATEYHPEERGIIFVNSYEQANYFTSLDDPRYFVHLKGEALYPLIEGHDKSKNGILVSPVVSEGFDFKGDKSRFQIVFKIPFLAPNTEEEKIYGEQWYFSEAMNKLIQMTGRSIRNKSDYASSYILDENLDYLLRNFDPPEWWRDSLNYLN</sequence>
<reference evidence="3" key="2">
    <citation type="journal article" date="2019" name="Appl. Environ. Microbiol.">
        <title>Population genetics and characterization of Campylobacter jejuni isolates in western jackdaws and game birds in Finland.</title>
        <authorList>
            <person name="Kovanen S."/>
            <person name="Rossi M."/>
            <person name="Pohja-Mykra M."/>
            <person name="Nieminen T."/>
            <person name="Raunio-Saarnisto M."/>
            <person name="Sauvala M."/>
            <person name="Fredriksson-Ahomaa M."/>
            <person name="Hanninen M.L."/>
            <person name="Kivisto R."/>
        </authorList>
    </citation>
    <scope>NUCLEOTIDE SEQUENCE</scope>
    <source>
        <strain evidence="3">SO-26</strain>
    </source>
</reference>
<dbReference type="InterPro" id="IPR045028">
    <property type="entry name" value="DinG/Rad3-like"/>
</dbReference>
<dbReference type="Gene3D" id="3.40.50.300">
    <property type="entry name" value="P-loop containing nucleotide triphosphate hydrolases"/>
    <property type="match status" value="2"/>
</dbReference>
<dbReference type="GO" id="GO:0003677">
    <property type="term" value="F:DNA binding"/>
    <property type="evidence" value="ECO:0007669"/>
    <property type="project" value="InterPro"/>
</dbReference>
<dbReference type="PANTHER" id="PTHR11472">
    <property type="entry name" value="DNA REPAIR DEAD HELICASE RAD3/XP-D SUBFAMILY MEMBER"/>
    <property type="match status" value="1"/>
</dbReference>
<proteinExistence type="inferred from homology"/>
<feature type="domain" description="ATP-dependent helicase C-terminal" evidence="2">
    <location>
        <begin position="424"/>
        <end position="538"/>
    </location>
</feature>
<protein>
    <recommendedName>
        <fullName evidence="2">ATP-dependent helicase C-terminal domain-containing protein</fullName>
    </recommendedName>
</protein>
<dbReference type="InterPro" id="IPR006555">
    <property type="entry name" value="ATP-dep_Helicase_C"/>
</dbReference>
<dbReference type="GO" id="GO:0005524">
    <property type="term" value="F:ATP binding"/>
    <property type="evidence" value="ECO:0007669"/>
    <property type="project" value="InterPro"/>
</dbReference>
<dbReference type="InterPro" id="IPR006935">
    <property type="entry name" value="Helicase/UvrB_N"/>
</dbReference>
<dbReference type="AlphaFoldDB" id="A0AAX1Z4R4"/>
<dbReference type="EMBL" id="PQZD01000003">
    <property type="protein sequence ID" value="RTI48534.1"/>
    <property type="molecule type" value="Genomic_DNA"/>
</dbReference>
<dbReference type="SMART" id="SM00491">
    <property type="entry name" value="HELICc2"/>
    <property type="match status" value="1"/>
</dbReference>
<dbReference type="SUPFAM" id="SSF52540">
    <property type="entry name" value="P-loop containing nucleoside triphosphate hydrolases"/>
    <property type="match status" value="1"/>
</dbReference>
<dbReference type="PANTHER" id="PTHR11472:SF34">
    <property type="entry name" value="REGULATOR OF TELOMERE ELONGATION HELICASE 1"/>
    <property type="match status" value="1"/>
</dbReference>
<evidence type="ECO:0000259" key="2">
    <source>
        <dbReference type="SMART" id="SM00491"/>
    </source>
</evidence>
<evidence type="ECO:0000313" key="4">
    <source>
        <dbReference type="Proteomes" id="UP000287197"/>
    </source>
</evidence>
<dbReference type="RefSeq" id="WP_126262844.1">
    <property type="nucleotide sequence ID" value="NZ_PQZD01000003.1"/>
</dbReference>
<evidence type="ECO:0000256" key="1">
    <source>
        <dbReference type="ARBA" id="ARBA00038058"/>
    </source>
</evidence>
<reference evidence="3" key="1">
    <citation type="submission" date="2018-01" db="EMBL/GenBank/DDBJ databases">
        <authorList>
            <person name="Kovanen S."/>
            <person name="Nieminen T."/>
            <person name="Pohja-Mykra M."/>
            <person name="Raunio-Saarnisto M."/>
            <person name="Sauvala M."/>
            <person name="Fredriksson-Ahomaa M."/>
            <person name="Hanninen M.-L."/>
            <person name="Kivisto R."/>
        </authorList>
    </citation>
    <scope>NUCLEOTIDE SEQUENCE</scope>
    <source>
        <strain evidence="3">SO-26</strain>
    </source>
</reference>
<comment type="caution">
    <text evidence="3">The sequence shown here is derived from an EMBL/GenBank/DDBJ whole genome shotgun (WGS) entry which is preliminary data.</text>
</comment>
<dbReference type="GO" id="GO:0016818">
    <property type="term" value="F:hydrolase activity, acting on acid anhydrides, in phosphorus-containing anhydrides"/>
    <property type="evidence" value="ECO:0007669"/>
    <property type="project" value="InterPro"/>
</dbReference>
<dbReference type="Pfam" id="PF04851">
    <property type="entry name" value="ResIII"/>
    <property type="match status" value="1"/>
</dbReference>
<dbReference type="GO" id="GO:0006139">
    <property type="term" value="P:nucleobase-containing compound metabolic process"/>
    <property type="evidence" value="ECO:0007669"/>
    <property type="project" value="InterPro"/>
</dbReference>
<dbReference type="Pfam" id="PF13307">
    <property type="entry name" value="Helicase_C_2"/>
    <property type="match status" value="1"/>
</dbReference>
<dbReference type="InterPro" id="IPR027417">
    <property type="entry name" value="P-loop_NTPase"/>
</dbReference>
<comment type="similarity">
    <text evidence="1">Belongs to the helicase family. DinG subfamily.</text>
</comment>
<organism evidence="3 4">
    <name type="scientific">Campylobacter jejuni</name>
    <dbReference type="NCBI Taxonomy" id="197"/>
    <lineage>
        <taxon>Bacteria</taxon>
        <taxon>Pseudomonadati</taxon>
        <taxon>Campylobacterota</taxon>
        <taxon>Epsilonproteobacteria</taxon>
        <taxon>Campylobacterales</taxon>
        <taxon>Campylobacteraceae</taxon>
        <taxon>Campylobacter</taxon>
    </lineage>
</organism>
<accession>A0AAX1Z4R4</accession>
<dbReference type="Proteomes" id="UP000287197">
    <property type="component" value="Unassembled WGS sequence"/>
</dbReference>